<dbReference type="InterPro" id="IPR006630">
    <property type="entry name" value="La_HTH"/>
</dbReference>
<feature type="compositionally biased region" description="Basic and acidic residues" evidence="6">
    <location>
        <begin position="281"/>
        <end position="299"/>
    </location>
</feature>
<keyword evidence="11" id="KW-1185">Reference proteome</keyword>
<dbReference type="Pfam" id="PF00076">
    <property type="entry name" value="RRM_1"/>
    <property type="match status" value="1"/>
</dbReference>
<evidence type="ECO:0000256" key="1">
    <source>
        <dbReference type="ARBA" id="ARBA00004123"/>
    </source>
</evidence>
<accession>A0A9E7KKE8</accession>
<feature type="domain" description="HTH La-type RNA-binding" evidence="8">
    <location>
        <begin position="5"/>
        <end position="111"/>
    </location>
</feature>
<dbReference type="PROSITE" id="PS50961">
    <property type="entry name" value="HTH_LA"/>
    <property type="match status" value="1"/>
</dbReference>
<feature type="domain" description="XRRM" evidence="9">
    <location>
        <begin position="323"/>
        <end position="443"/>
    </location>
</feature>
<proteinExistence type="predicted"/>
<dbReference type="Pfam" id="PF08777">
    <property type="entry name" value="RRM_3"/>
    <property type="match status" value="1"/>
</dbReference>
<dbReference type="GO" id="GO:0005634">
    <property type="term" value="C:nucleus"/>
    <property type="evidence" value="ECO:0007669"/>
    <property type="project" value="UniProtKB-SubCell"/>
</dbReference>
<feature type="compositionally biased region" description="Basic and acidic residues" evidence="6">
    <location>
        <begin position="442"/>
        <end position="451"/>
    </location>
</feature>
<dbReference type="PROSITE" id="PS50102">
    <property type="entry name" value="RRM"/>
    <property type="match status" value="1"/>
</dbReference>
<protein>
    <submittedName>
        <fullName evidence="10">RNA binding motif</fullName>
    </submittedName>
</protein>
<evidence type="ECO:0000259" key="9">
    <source>
        <dbReference type="PROSITE" id="PS51939"/>
    </source>
</evidence>
<dbReference type="PROSITE" id="PS51939">
    <property type="entry name" value="XRRM"/>
    <property type="match status" value="1"/>
</dbReference>
<feature type="region of interest" description="Disordered" evidence="6">
    <location>
        <begin position="418"/>
        <end position="461"/>
    </location>
</feature>
<evidence type="ECO:0000256" key="3">
    <source>
        <dbReference type="ARBA" id="ARBA00023242"/>
    </source>
</evidence>
<dbReference type="OrthoDB" id="439993at2759"/>
<dbReference type="PANTHER" id="PTHR22792">
    <property type="entry name" value="LUPUS LA PROTEIN-RELATED"/>
    <property type="match status" value="1"/>
</dbReference>
<evidence type="ECO:0000259" key="8">
    <source>
        <dbReference type="PROSITE" id="PS50961"/>
    </source>
</evidence>
<dbReference type="InterPro" id="IPR036388">
    <property type="entry name" value="WH-like_DNA-bd_sf"/>
</dbReference>
<sequence length="461" mass="51398">MAATPLDDAKAKNVLRQVVEFYFSDSNLPRDNFLKKTVQDSEDGLVSLALLCSFTRMKNHLGLSAAMKPEEIPEETVLSVADVLRSSPSLRVSEDGKRVGRSTEMMKPEEVIEQVDSRTIAVTPLPYDVKSDVVESFFALHGKVNSVRLPRHVSDKRHFCGTALIEFSEEADATKLLEEKLVFAGAELEVKPKKDFDSKRERTWKDAEKSRFNRNASNGSYPKGVIVAFKLKKKQEVKCVEHNGADKVNDDAGVCKAEEGLNAASEESEQLAVAVGEPTDGVDKENETKAAEDVPKEREEEVTDDAAEDRENKDDKGPSTDSVEVKNPVPDNKSDNDSIVTREDLKQIFQKFGAVKYVDYRMGEESGYIRFEDPDAATKSRAMAVLVDDGGFTVKNYIVTLEALTGESEKEYWNLLRSNQERHRGRGGKHNRGGRTHGKRPWHTDSAERQPSKSQKVEATA</sequence>
<dbReference type="Gene3D" id="1.10.10.10">
    <property type="entry name" value="Winged helix-like DNA-binding domain superfamily/Winged helix DNA-binding domain"/>
    <property type="match status" value="1"/>
</dbReference>
<feature type="compositionally biased region" description="Basic and acidic residues" evidence="6">
    <location>
        <begin position="309"/>
        <end position="318"/>
    </location>
</feature>
<evidence type="ECO:0000259" key="7">
    <source>
        <dbReference type="PROSITE" id="PS50102"/>
    </source>
</evidence>
<dbReference type="GO" id="GO:0003729">
    <property type="term" value="F:mRNA binding"/>
    <property type="evidence" value="ECO:0007669"/>
    <property type="project" value="TreeGrafter"/>
</dbReference>
<evidence type="ECO:0000256" key="6">
    <source>
        <dbReference type="SAM" id="MobiDB-lite"/>
    </source>
</evidence>
<evidence type="ECO:0000256" key="2">
    <source>
        <dbReference type="ARBA" id="ARBA00022884"/>
    </source>
</evidence>
<feature type="region of interest" description="Disordered" evidence="6">
    <location>
        <begin position="276"/>
        <end position="339"/>
    </location>
</feature>
<comment type="subcellular location">
    <subcellularLocation>
        <location evidence="1">Nucleus</location>
    </subcellularLocation>
</comment>
<dbReference type="SUPFAM" id="SSF54928">
    <property type="entry name" value="RNA-binding domain, RBD"/>
    <property type="match status" value="1"/>
</dbReference>
<dbReference type="InterPro" id="IPR002344">
    <property type="entry name" value="Lupus_La"/>
</dbReference>
<dbReference type="InterPro" id="IPR014886">
    <property type="entry name" value="La_xRRM"/>
</dbReference>
<dbReference type="EMBL" id="CP097509">
    <property type="protein sequence ID" value="URE20631.1"/>
    <property type="molecule type" value="Genomic_DNA"/>
</dbReference>
<evidence type="ECO:0000313" key="10">
    <source>
        <dbReference type="EMBL" id="URE20631.1"/>
    </source>
</evidence>
<reference evidence="10" key="1">
    <citation type="submission" date="2022-05" db="EMBL/GenBank/DDBJ databases">
        <title>The Musa troglodytarum L. genome provides insights into the mechanism of non-climacteric behaviour and enrichment of carotenoids.</title>
        <authorList>
            <person name="Wang J."/>
        </authorList>
    </citation>
    <scope>NUCLEOTIDE SEQUENCE</scope>
    <source>
        <tissue evidence="10">Leaf</tissue>
    </source>
</reference>
<dbReference type="GO" id="GO:0006396">
    <property type="term" value="P:RNA processing"/>
    <property type="evidence" value="ECO:0007669"/>
    <property type="project" value="InterPro"/>
</dbReference>
<dbReference type="Proteomes" id="UP001055439">
    <property type="component" value="Chromosome 7"/>
</dbReference>
<dbReference type="GO" id="GO:1990904">
    <property type="term" value="C:ribonucleoprotein complex"/>
    <property type="evidence" value="ECO:0007669"/>
    <property type="project" value="UniProtKB-UniRule"/>
</dbReference>
<dbReference type="CDD" id="cd12291">
    <property type="entry name" value="RRM1_La"/>
    <property type="match status" value="1"/>
</dbReference>
<keyword evidence="2 5" id="KW-0694">RNA-binding</keyword>
<dbReference type="SMART" id="SM00715">
    <property type="entry name" value="LA"/>
    <property type="match status" value="1"/>
</dbReference>
<organism evidence="10 11">
    <name type="scientific">Musa troglodytarum</name>
    <name type="common">fe'i banana</name>
    <dbReference type="NCBI Taxonomy" id="320322"/>
    <lineage>
        <taxon>Eukaryota</taxon>
        <taxon>Viridiplantae</taxon>
        <taxon>Streptophyta</taxon>
        <taxon>Embryophyta</taxon>
        <taxon>Tracheophyta</taxon>
        <taxon>Spermatophyta</taxon>
        <taxon>Magnoliopsida</taxon>
        <taxon>Liliopsida</taxon>
        <taxon>Zingiberales</taxon>
        <taxon>Musaceae</taxon>
        <taxon>Musa</taxon>
    </lineage>
</organism>
<dbReference type="InterPro" id="IPR012677">
    <property type="entry name" value="Nucleotide-bd_a/b_plait_sf"/>
</dbReference>
<dbReference type="InterPro" id="IPR036390">
    <property type="entry name" value="WH_DNA-bd_sf"/>
</dbReference>
<comment type="function">
    <text evidence="4">Binds to the 3' poly(U) terminus of nascent RNA polymerase III transcripts, protecting them from exonuclease digestion and facilitating their folding and maturation.</text>
</comment>
<evidence type="ECO:0000256" key="4">
    <source>
        <dbReference type="ARBA" id="ARBA00057261"/>
    </source>
</evidence>
<feature type="domain" description="RRM" evidence="7">
    <location>
        <begin position="118"/>
        <end position="195"/>
    </location>
</feature>
<dbReference type="FunFam" id="1.10.10.10:FF:000795">
    <property type="entry name" value="La protein 2"/>
    <property type="match status" value="1"/>
</dbReference>
<dbReference type="InterPro" id="IPR045180">
    <property type="entry name" value="La_dom_prot"/>
</dbReference>
<gene>
    <name evidence="10" type="ORF">MUK42_10802</name>
</gene>
<evidence type="ECO:0000313" key="11">
    <source>
        <dbReference type="Proteomes" id="UP001055439"/>
    </source>
</evidence>
<dbReference type="Gene3D" id="3.30.70.330">
    <property type="match status" value="2"/>
</dbReference>
<dbReference type="InterPro" id="IPR035979">
    <property type="entry name" value="RBD_domain_sf"/>
</dbReference>
<keyword evidence="3" id="KW-0539">Nucleus</keyword>
<name>A0A9E7KKE8_9LILI</name>
<dbReference type="CDD" id="cd08030">
    <property type="entry name" value="LA_like_plant"/>
    <property type="match status" value="1"/>
</dbReference>
<evidence type="ECO:0000256" key="5">
    <source>
        <dbReference type="PROSITE-ProRule" id="PRU00332"/>
    </source>
</evidence>
<dbReference type="SUPFAM" id="SSF46785">
    <property type="entry name" value="Winged helix' DNA-binding domain"/>
    <property type="match status" value="1"/>
</dbReference>
<dbReference type="InterPro" id="IPR000504">
    <property type="entry name" value="RRM_dom"/>
</dbReference>
<dbReference type="SMART" id="SM00360">
    <property type="entry name" value="RRM"/>
    <property type="match status" value="2"/>
</dbReference>
<dbReference type="AlphaFoldDB" id="A0A9E7KKE8"/>
<dbReference type="PRINTS" id="PR00302">
    <property type="entry name" value="LUPUSLA"/>
</dbReference>
<feature type="compositionally biased region" description="Basic residues" evidence="6">
    <location>
        <begin position="423"/>
        <end position="441"/>
    </location>
</feature>
<dbReference type="Pfam" id="PF05383">
    <property type="entry name" value="La"/>
    <property type="match status" value="1"/>
</dbReference>
<dbReference type="PANTHER" id="PTHR22792:SF140">
    <property type="entry name" value="ACHILLES, ISOFORM A"/>
    <property type="match status" value="1"/>
</dbReference>